<dbReference type="OrthoDB" id="2476750at2"/>
<evidence type="ECO:0000313" key="5">
    <source>
        <dbReference type="Proteomes" id="UP000279911"/>
    </source>
</evidence>
<feature type="region of interest" description="Disordered" evidence="1">
    <location>
        <begin position="91"/>
        <end position="139"/>
    </location>
</feature>
<keyword evidence="2" id="KW-1133">Transmembrane helix</keyword>
<evidence type="ECO:0000256" key="1">
    <source>
        <dbReference type="SAM" id="MobiDB-lite"/>
    </source>
</evidence>
<dbReference type="Gene3D" id="3.10.450.40">
    <property type="match status" value="1"/>
</dbReference>
<feature type="transmembrane region" description="Helical" evidence="2">
    <location>
        <begin position="7"/>
        <end position="25"/>
    </location>
</feature>
<dbReference type="Proteomes" id="UP000279911">
    <property type="component" value="Unassembled WGS sequence"/>
</dbReference>
<reference evidence="5" key="1">
    <citation type="submission" date="2018-12" db="EMBL/GenBank/DDBJ databases">
        <title>Bacillus chawlae sp. nov., Bacillus glennii sp. nov., and Bacillus saganii sp. nov. Isolated from the Vehicle Assembly Building at Kennedy Space Center where the Viking Spacecraft were Assembled.</title>
        <authorList>
            <person name="Seuylemezian A."/>
            <person name="Vaishampayan P."/>
        </authorList>
    </citation>
    <scope>NUCLEOTIDE SEQUENCE [LARGE SCALE GENOMIC DNA]</scope>
    <source>
        <strain evidence="5">DSM 13966</strain>
    </source>
</reference>
<dbReference type="Pfam" id="PF03413">
    <property type="entry name" value="PepSY"/>
    <property type="match status" value="1"/>
</dbReference>
<keyword evidence="2" id="KW-0812">Transmembrane</keyword>
<evidence type="ECO:0000313" key="4">
    <source>
        <dbReference type="EMBL" id="RSD29546.1"/>
    </source>
</evidence>
<keyword evidence="2" id="KW-0472">Membrane</keyword>
<name>A0A427TYW2_9BACI</name>
<dbReference type="EMBL" id="RSFW01000001">
    <property type="protein sequence ID" value="RSD29546.1"/>
    <property type="molecule type" value="Genomic_DNA"/>
</dbReference>
<proteinExistence type="predicted"/>
<comment type="caution">
    <text evidence="4">The sequence shown here is derived from an EMBL/GenBank/DDBJ whole genome shotgun (WGS) entry which is preliminary data.</text>
</comment>
<sequence>MKWYQKPWFIPAMLAIAIVLIGFGWEQLRSSGEEAMAPEVLASSLENMYGGKVESIEEKGGQYVTLLSRGDEQFTIKTDLVYGNVLQIEPTKKSGGNADQAKSENAETPPQDDSKPDSANGKETSPPDQPSTPPADTVKLSEERAVEIAKTQLNGVLEGIEFVSDASGGYYLVEIEKDGGENEDQEATIQVHAITGKILSVTWDD</sequence>
<evidence type="ECO:0000259" key="3">
    <source>
        <dbReference type="Pfam" id="PF03413"/>
    </source>
</evidence>
<dbReference type="InterPro" id="IPR025711">
    <property type="entry name" value="PepSY"/>
</dbReference>
<accession>A0A427TYW2</accession>
<dbReference type="RefSeq" id="WP_125477979.1">
    <property type="nucleotide sequence ID" value="NZ_RSFW01000001.1"/>
</dbReference>
<gene>
    <name evidence="4" type="ORF">EJA10_00095</name>
</gene>
<organism evidence="4 5">
    <name type="scientific">Mesobacillus subterraneus</name>
    <dbReference type="NCBI Taxonomy" id="285983"/>
    <lineage>
        <taxon>Bacteria</taxon>
        <taxon>Bacillati</taxon>
        <taxon>Bacillota</taxon>
        <taxon>Bacilli</taxon>
        <taxon>Bacillales</taxon>
        <taxon>Bacillaceae</taxon>
        <taxon>Mesobacillus</taxon>
    </lineage>
</organism>
<feature type="domain" description="PepSY" evidence="3">
    <location>
        <begin position="139"/>
        <end position="201"/>
    </location>
</feature>
<evidence type="ECO:0000256" key="2">
    <source>
        <dbReference type="SAM" id="Phobius"/>
    </source>
</evidence>
<protein>
    <recommendedName>
        <fullName evidence="3">PepSY domain-containing protein</fullName>
    </recommendedName>
</protein>
<dbReference type="AlphaFoldDB" id="A0A427TYW2"/>